<reference evidence="2" key="1">
    <citation type="journal article" date="2022" name="Int. J. Mol. Sci.">
        <title>Draft Genome of Tanacetum Coccineum: Genomic Comparison of Closely Related Tanacetum-Family Plants.</title>
        <authorList>
            <person name="Yamashiro T."/>
            <person name="Shiraishi A."/>
            <person name="Nakayama K."/>
            <person name="Satake H."/>
        </authorList>
    </citation>
    <scope>NUCLEOTIDE SEQUENCE</scope>
</reference>
<accession>A0ABQ5EHC3</accession>
<sequence length="261" mass="29065">MVDSSKGDAMADVILDDLFQKEFNEQEHVKDDKGKLTRIECVDNLENRIQNVEKVLYKLRSHTINLDTSTKTHPSTHPFQTSSDDTHPSTHPFQTSSDDTHLSTKTLETNSDDIWERKNAVTKVTSKSTSSSKTEMCKWYLSTSSDEDSTTNEDSSSDDYMTVFKGKTGSSSNLSKAKTRSSSKHLTTSARSKKVYVGASAWSKTLLIPTKRPPLIRSCILGLVAVSTYAKILNKEFGIRKTKDDVAASVDVARKGKRKMV</sequence>
<feature type="region of interest" description="Disordered" evidence="1">
    <location>
        <begin position="67"/>
        <end position="105"/>
    </location>
</feature>
<evidence type="ECO:0000256" key="1">
    <source>
        <dbReference type="SAM" id="MobiDB-lite"/>
    </source>
</evidence>
<protein>
    <submittedName>
        <fullName evidence="2">Uncharacterized protein</fullName>
    </submittedName>
</protein>
<comment type="caution">
    <text evidence="2">The sequence shown here is derived from an EMBL/GenBank/DDBJ whole genome shotgun (WGS) entry which is preliminary data.</text>
</comment>
<proteinExistence type="predicted"/>
<evidence type="ECO:0000313" key="3">
    <source>
        <dbReference type="Proteomes" id="UP001151760"/>
    </source>
</evidence>
<evidence type="ECO:0000313" key="2">
    <source>
        <dbReference type="EMBL" id="GJT50326.1"/>
    </source>
</evidence>
<dbReference type="EMBL" id="BQNB010016311">
    <property type="protein sequence ID" value="GJT50326.1"/>
    <property type="molecule type" value="Genomic_DNA"/>
</dbReference>
<keyword evidence="3" id="KW-1185">Reference proteome</keyword>
<name>A0ABQ5EHC3_9ASTR</name>
<organism evidence="2 3">
    <name type="scientific">Tanacetum coccineum</name>
    <dbReference type="NCBI Taxonomy" id="301880"/>
    <lineage>
        <taxon>Eukaryota</taxon>
        <taxon>Viridiplantae</taxon>
        <taxon>Streptophyta</taxon>
        <taxon>Embryophyta</taxon>
        <taxon>Tracheophyta</taxon>
        <taxon>Spermatophyta</taxon>
        <taxon>Magnoliopsida</taxon>
        <taxon>eudicotyledons</taxon>
        <taxon>Gunneridae</taxon>
        <taxon>Pentapetalae</taxon>
        <taxon>asterids</taxon>
        <taxon>campanulids</taxon>
        <taxon>Asterales</taxon>
        <taxon>Asteraceae</taxon>
        <taxon>Asteroideae</taxon>
        <taxon>Anthemideae</taxon>
        <taxon>Anthemidinae</taxon>
        <taxon>Tanacetum</taxon>
    </lineage>
</organism>
<gene>
    <name evidence="2" type="ORF">Tco_0976483</name>
</gene>
<dbReference type="Proteomes" id="UP001151760">
    <property type="component" value="Unassembled WGS sequence"/>
</dbReference>
<reference evidence="2" key="2">
    <citation type="submission" date="2022-01" db="EMBL/GenBank/DDBJ databases">
        <authorList>
            <person name="Yamashiro T."/>
            <person name="Shiraishi A."/>
            <person name="Satake H."/>
            <person name="Nakayama K."/>
        </authorList>
    </citation>
    <scope>NUCLEOTIDE SEQUENCE</scope>
</reference>